<evidence type="ECO:0000256" key="3">
    <source>
        <dbReference type="ARBA" id="ARBA00011738"/>
    </source>
</evidence>
<dbReference type="AlphaFoldDB" id="A0A8K2A115"/>
<keyword evidence="6 7" id="KW-0592">Phosphate transport</keyword>
<comment type="subcellular location">
    <subcellularLocation>
        <location evidence="1 7">Cytoplasm</location>
    </subcellularLocation>
</comment>
<feature type="domain" description="PhoU" evidence="8">
    <location>
        <begin position="25"/>
        <end position="111"/>
    </location>
</feature>
<keyword evidence="4 7" id="KW-0813">Transport</keyword>
<comment type="function">
    <text evidence="7">Plays a role in the regulation of phosphate uptake.</text>
</comment>
<evidence type="ECO:0000256" key="4">
    <source>
        <dbReference type="ARBA" id="ARBA00022448"/>
    </source>
</evidence>
<evidence type="ECO:0000313" key="10">
    <source>
        <dbReference type="Proteomes" id="UP000607397"/>
    </source>
</evidence>
<dbReference type="PIRSF" id="PIRSF003107">
    <property type="entry name" value="PhoU"/>
    <property type="match status" value="1"/>
</dbReference>
<comment type="caution">
    <text evidence="9">The sequence shown here is derived from an EMBL/GenBank/DDBJ whole genome shotgun (WGS) entry which is preliminary data.</text>
</comment>
<keyword evidence="10" id="KW-1185">Reference proteome</keyword>
<evidence type="ECO:0000313" key="9">
    <source>
        <dbReference type="EMBL" id="NCJ07631.1"/>
    </source>
</evidence>
<feature type="domain" description="PhoU" evidence="8">
    <location>
        <begin position="128"/>
        <end position="211"/>
    </location>
</feature>
<dbReference type="PANTHER" id="PTHR42930">
    <property type="entry name" value="PHOSPHATE-SPECIFIC TRANSPORT SYSTEM ACCESSORY PROTEIN PHOU"/>
    <property type="match status" value="1"/>
</dbReference>
<dbReference type="GO" id="GO:0045936">
    <property type="term" value="P:negative regulation of phosphate metabolic process"/>
    <property type="evidence" value="ECO:0007669"/>
    <property type="project" value="InterPro"/>
</dbReference>
<dbReference type="GO" id="GO:0030643">
    <property type="term" value="P:intracellular phosphate ion homeostasis"/>
    <property type="evidence" value="ECO:0007669"/>
    <property type="project" value="InterPro"/>
</dbReference>
<dbReference type="PANTHER" id="PTHR42930:SF3">
    <property type="entry name" value="PHOSPHATE-SPECIFIC TRANSPORT SYSTEM ACCESSORY PROTEIN PHOU"/>
    <property type="match status" value="1"/>
</dbReference>
<evidence type="ECO:0000256" key="7">
    <source>
        <dbReference type="PIRNR" id="PIRNR003107"/>
    </source>
</evidence>
<dbReference type="InterPro" id="IPR026022">
    <property type="entry name" value="PhoU_dom"/>
</dbReference>
<evidence type="ECO:0000256" key="5">
    <source>
        <dbReference type="ARBA" id="ARBA00022490"/>
    </source>
</evidence>
<gene>
    <name evidence="9" type="primary">phoU</name>
    <name evidence="9" type="ORF">GS597_14160</name>
</gene>
<accession>A0A8K2A115</accession>
<comment type="similarity">
    <text evidence="2 7">Belongs to the PhoU family.</text>
</comment>
<dbReference type="EMBL" id="WVIC01000030">
    <property type="protein sequence ID" value="NCJ07631.1"/>
    <property type="molecule type" value="Genomic_DNA"/>
</dbReference>
<proteinExistence type="inferred from homology"/>
<dbReference type="FunFam" id="1.20.58.220:FF:000004">
    <property type="entry name" value="Phosphate-specific transport system accessory protein PhoU"/>
    <property type="match status" value="1"/>
</dbReference>
<name>A0A8K2A115_9CYAN</name>
<dbReference type="NCBIfam" id="TIGR02135">
    <property type="entry name" value="phoU_full"/>
    <property type="match status" value="1"/>
</dbReference>
<dbReference type="SUPFAM" id="SSF109755">
    <property type="entry name" value="PhoU-like"/>
    <property type="match status" value="1"/>
</dbReference>
<dbReference type="Proteomes" id="UP000607397">
    <property type="component" value="Unassembled WGS sequence"/>
</dbReference>
<dbReference type="GO" id="GO:0006817">
    <property type="term" value="P:phosphate ion transport"/>
    <property type="evidence" value="ECO:0007669"/>
    <property type="project" value="UniProtKB-KW"/>
</dbReference>
<evidence type="ECO:0000256" key="2">
    <source>
        <dbReference type="ARBA" id="ARBA00008107"/>
    </source>
</evidence>
<dbReference type="Pfam" id="PF01895">
    <property type="entry name" value="PhoU"/>
    <property type="match status" value="2"/>
</dbReference>
<protein>
    <recommendedName>
        <fullName evidence="7">Phosphate-specific transport system accessory protein PhoU</fullName>
    </recommendedName>
</protein>
<dbReference type="RefSeq" id="WP_161826111.1">
    <property type="nucleotide sequence ID" value="NZ_WVIC01000030.1"/>
</dbReference>
<evidence type="ECO:0000259" key="8">
    <source>
        <dbReference type="Pfam" id="PF01895"/>
    </source>
</evidence>
<keyword evidence="5 7" id="KW-0963">Cytoplasm</keyword>
<comment type="subunit">
    <text evidence="3 7">Homodimer.</text>
</comment>
<reference evidence="9" key="1">
    <citation type="submission" date="2019-12" db="EMBL/GenBank/DDBJ databases">
        <title>High-Quality draft genome sequences of three cyanobacteria isolated from the limestone walls of the Old Cathedral of Coimbra.</title>
        <authorList>
            <person name="Tiago I."/>
            <person name="Soares F."/>
            <person name="Portugal A."/>
        </authorList>
    </citation>
    <scope>NUCLEOTIDE SEQUENCE [LARGE SCALE GENOMIC DNA]</scope>
    <source>
        <strain evidence="9">C</strain>
    </source>
</reference>
<dbReference type="InterPro" id="IPR038078">
    <property type="entry name" value="PhoU-like_sf"/>
</dbReference>
<organism evidence="9 10">
    <name type="scientific">Petrachloros mirabilis ULC683</name>
    <dbReference type="NCBI Taxonomy" id="2781853"/>
    <lineage>
        <taxon>Bacteria</taxon>
        <taxon>Bacillati</taxon>
        <taxon>Cyanobacteriota</taxon>
        <taxon>Cyanophyceae</taxon>
        <taxon>Synechococcales</taxon>
        <taxon>Petrachlorosaceae</taxon>
        <taxon>Petrachloros</taxon>
        <taxon>Petrachloros mirabilis</taxon>
    </lineage>
</organism>
<evidence type="ECO:0000256" key="6">
    <source>
        <dbReference type="ARBA" id="ARBA00022592"/>
    </source>
</evidence>
<evidence type="ECO:0000256" key="1">
    <source>
        <dbReference type="ARBA" id="ARBA00004496"/>
    </source>
</evidence>
<dbReference type="GO" id="GO:0005737">
    <property type="term" value="C:cytoplasm"/>
    <property type="evidence" value="ECO:0007669"/>
    <property type="project" value="UniProtKB-SubCell"/>
</dbReference>
<dbReference type="InterPro" id="IPR028366">
    <property type="entry name" value="PhoU"/>
</dbReference>
<dbReference type="Gene3D" id="1.20.58.220">
    <property type="entry name" value="Phosphate transport system protein phou homolog 2, domain 2"/>
    <property type="match status" value="1"/>
</dbReference>
<sequence length="219" mass="24620">MCSDTPQQTRKQFERQVKGIQADALRMGALVENSCWLAHQALFERNLAAADRLALQDKQIDQFYRSIEEDCLTLIALQSPVAKDLRHIGTLMQLVRDLERIGDYAEDLGEVAVKLVGYPTPSYLHEAEHMSNLCRAMVSMSLGALTDLDSELGLRVKTKDDAVDDHYELLYAILAQQPQDLGPVEPLLLMMLVIRALERMADHATNIGKRVAYIITGQR</sequence>